<name>A0A6I3KV67_9NOCA</name>
<proteinExistence type="predicted"/>
<gene>
    <name evidence="1" type="ORF">GLP40_01100</name>
</gene>
<evidence type="ECO:0000313" key="2">
    <source>
        <dbReference type="Proteomes" id="UP000432464"/>
    </source>
</evidence>
<protein>
    <recommendedName>
        <fullName evidence="3">Fe2OG dioxygenase domain-containing protein</fullName>
    </recommendedName>
</protein>
<keyword evidence="2" id="KW-1185">Reference proteome</keyword>
<dbReference type="InterPro" id="IPR056470">
    <property type="entry name" value="BesD/HalB-like"/>
</dbReference>
<dbReference type="AlphaFoldDB" id="A0A6I3KV67"/>
<accession>A0A6I3KV67</accession>
<dbReference type="Pfam" id="PF23169">
    <property type="entry name" value="HalD"/>
    <property type="match status" value="1"/>
</dbReference>
<organism evidence="1 2">
    <name type="scientific">Nocardia aurantiaca</name>
    <dbReference type="NCBI Taxonomy" id="2675850"/>
    <lineage>
        <taxon>Bacteria</taxon>
        <taxon>Bacillati</taxon>
        <taxon>Actinomycetota</taxon>
        <taxon>Actinomycetes</taxon>
        <taxon>Mycobacteriales</taxon>
        <taxon>Nocardiaceae</taxon>
        <taxon>Nocardia</taxon>
    </lineage>
</organism>
<dbReference type="Proteomes" id="UP000432464">
    <property type="component" value="Unassembled WGS sequence"/>
</dbReference>
<evidence type="ECO:0008006" key="3">
    <source>
        <dbReference type="Google" id="ProtNLM"/>
    </source>
</evidence>
<reference evidence="1 2" key="1">
    <citation type="submission" date="2019-11" db="EMBL/GenBank/DDBJ databases">
        <title>Nocardia sp. nov. CT2-14 isolated from soil.</title>
        <authorList>
            <person name="Kanchanasin P."/>
            <person name="Tanasupawat S."/>
            <person name="Yuki M."/>
            <person name="Kudo T."/>
        </authorList>
    </citation>
    <scope>NUCLEOTIDE SEQUENCE [LARGE SCALE GENOMIC DNA]</scope>
    <source>
        <strain evidence="1 2">CT2-14</strain>
    </source>
</reference>
<dbReference type="RefSeq" id="WP_154785917.1">
    <property type="nucleotide sequence ID" value="NZ_WMBB01000001.1"/>
</dbReference>
<sequence>MRVHSTVESAQRHLKEVDPSALRHARNRLAETGIARLGFLLPHQVKRILAAEALTLLDHHRQWGDLLPENEGVGRRQVDLTEQEVSAHAECIPQLYHCESLRHSLSVVAAEPVLSCPDAEKYRVSRLHHDDSLSQWHWDHYAFALVLVVECPPLEDGGFVQTVAHTRRDWDHADVYRTLTRNPIHSWELQPGDLYLMRTDTTLHRVHPFAHGRRTIVAMTFASGADSEREIRRRDAEPTPH</sequence>
<comment type="caution">
    <text evidence="1">The sequence shown here is derived from an EMBL/GenBank/DDBJ whole genome shotgun (WGS) entry which is preliminary data.</text>
</comment>
<evidence type="ECO:0000313" key="1">
    <source>
        <dbReference type="EMBL" id="MTE11389.1"/>
    </source>
</evidence>
<dbReference type="EMBL" id="WMBB01000001">
    <property type="protein sequence ID" value="MTE11389.1"/>
    <property type="molecule type" value="Genomic_DNA"/>
</dbReference>